<comment type="caution">
    <text evidence="3">The sequence shown here is derived from an EMBL/GenBank/DDBJ whole genome shotgun (WGS) entry which is preliminary data.</text>
</comment>
<proteinExistence type="predicted"/>
<dbReference type="EMBL" id="MHNZ01000014">
    <property type="protein sequence ID" value="OGZ56558.1"/>
    <property type="molecule type" value="Genomic_DNA"/>
</dbReference>
<reference evidence="3 4" key="1">
    <citation type="journal article" date="2016" name="Nat. Commun.">
        <title>Thousands of microbial genomes shed light on interconnected biogeochemical processes in an aquifer system.</title>
        <authorList>
            <person name="Anantharaman K."/>
            <person name="Brown C.T."/>
            <person name="Hug L.A."/>
            <person name="Sharon I."/>
            <person name="Castelle C.J."/>
            <person name="Probst A.J."/>
            <person name="Thomas B.C."/>
            <person name="Singh A."/>
            <person name="Wilkins M.J."/>
            <person name="Karaoz U."/>
            <person name="Brodie E.L."/>
            <person name="Williams K.H."/>
            <person name="Hubbard S.S."/>
            <person name="Banfield J.F."/>
        </authorList>
    </citation>
    <scope>NUCLEOTIDE SEQUENCE [LARGE SCALE GENOMIC DNA]</scope>
</reference>
<name>A0A1G2H3K0_9BACT</name>
<dbReference type="Pfam" id="PF00834">
    <property type="entry name" value="Ribul_P_3_epim"/>
    <property type="match status" value="1"/>
</dbReference>
<dbReference type="InterPro" id="IPR011060">
    <property type="entry name" value="RibuloseP-bd_barrel"/>
</dbReference>
<dbReference type="Gene3D" id="3.20.20.70">
    <property type="entry name" value="Aldolase class I"/>
    <property type="match status" value="1"/>
</dbReference>
<dbReference type="GO" id="GO:0016857">
    <property type="term" value="F:racemase and epimerase activity, acting on carbohydrates and derivatives"/>
    <property type="evidence" value="ECO:0007669"/>
    <property type="project" value="InterPro"/>
</dbReference>
<dbReference type="SUPFAM" id="SSF51366">
    <property type="entry name" value="Ribulose-phoshate binding barrel"/>
    <property type="match status" value="1"/>
</dbReference>
<keyword evidence="1" id="KW-0479">Metal-binding</keyword>
<protein>
    <recommendedName>
        <fullName evidence="5">Ribulose-phosphate 3-epimerase</fullName>
    </recommendedName>
</protein>
<evidence type="ECO:0008006" key="5">
    <source>
        <dbReference type="Google" id="ProtNLM"/>
    </source>
</evidence>
<dbReference type="GO" id="GO:0005975">
    <property type="term" value="P:carbohydrate metabolic process"/>
    <property type="evidence" value="ECO:0007669"/>
    <property type="project" value="InterPro"/>
</dbReference>
<dbReference type="STRING" id="1802129.A3J04_03990"/>
<sequence>MTEIIPAINVDTFDEVVRRIKMTEGHAVPMVHIDVADGSFTPKAVWHAAEDLKKISLPLAVEIHFMVREPEKKIGPWLTAPISRIIFHVEAAEDPRALMSRIRGADKKAGVAICPETPCETLVPFIDKADLLLLLAVSPGPSHQEFDRTILKKISFLREKAPQSIIEVDGGIKIGIAKECACAGASALAVASALFDAREPFDQSLNILREDAET</sequence>
<organism evidence="3 4">
    <name type="scientific">Candidatus Ryanbacteria bacterium RIFCSPLOWO2_02_FULL_47_14</name>
    <dbReference type="NCBI Taxonomy" id="1802129"/>
    <lineage>
        <taxon>Bacteria</taxon>
        <taxon>Candidatus Ryaniibacteriota</taxon>
    </lineage>
</organism>
<dbReference type="AlphaFoldDB" id="A0A1G2H3K0"/>
<dbReference type="Proteomes" id="UP000177954">
    <property type="component" value="Unassembled WGS sequence"/>
</dbReference>
<dbReference type="GO" id="GO:0046872">
    <property type="term" value="F:metal ion binding"/>
    <property type="evidence" value="ECO:0007669"/>
    <property type="project" value="UniProtKB-KW"/>
</dbReference>
<accession>A0A1G2H3K0</accession>
<gene>
    <name evidence="3" type="ORF">A3J04_03990</name>
</gene>
<evidence type="ECO:0000313" key="3">
    <source>
        <dbReference type="EMBL" id="OGZ56558.1"/>
    </source>
</evidence>
<evidence type="ECO:0000256" key="1">
    <source>
        <dbReference type="ARBA" id="ARBA00022723"/>
    </source>
</evidence>
<evidence type="ECO:0000256" key="2">
    <source>
        <dbReference type="ARBA" id="ARBA00023235"/>
    </source>
</evidence>
<keyword evidence="2" id="KW-0413">Isomerase</keyword>
<evidence type="ECO:0000313" key="4">
    <source>
        <dbReference type="Proteomes" id="UP000177954"/>
    </source>
</evidence>
<dbReference type="PANTHER" id="PTHR11749">
    <property type="entry name" value="RIBULOSE-5-PHOSPHATE-3-EPIMERASE"/>
    <property type="match status" value="1"/>
</dbReference>
<dbReference type="InterPro" id="IPR013785">
    <property type="entry name" value="Aldolase_TIM"/>
</dbReference>
<dbReference type="InterPro" id="IPR000056">
    <property type="entry name" value="Ribul_P_3_epim-like"/>
</dbReference>